<dbReference type="InterPro" id="IPR018114">
    <property type="entry name" value="TRYPSIN_HIS"/>
</dbReference>
<feature type="chain" id="PRO_5045942953" evidence="4">
    <location>
        <begin position="24"/>
        <end position="305"/>
    </location>
</feature>
<evidence type="ECO:0000313" key="6">
    <source>
        <dbReference type="Proteomes" id="UP001652628"/>
    </source>
</evidence>
<feature type="domain" description="Peptidase S1" evidence="5">
    <location>
        <begin position="42"/>
        <end position="284"/>
    </location>
</feature>
<organism evidence="6 7">
    <name type="scientific">Drosophila suzukii</name>
    <name type="common">Spotted-wing drosophila fruit fly</name>
    <dbReference type="NCBI Taxonomy" id="28584"/>
    <lineage>
        <taxon>Eukaryota</taxon>
        <taxon>Metazoa</taxon>
        <taxon>Ecdysozoa</taxon>
        <taxon>Arthropoda</taxon>
        <taxon>Hexapoda</taxon>
        <taxon>Insecta</taxon>
        <taxon>Pterygota</taxon>
        <taxon>Neoptera</taxon>
        <taxon>Endopterygota</taxon>
        <taxon>Diptera</taxon>
        <taxon>Brachycera</taxon>
        <taxon>Muscomorpha</taxon>
        <taxon>Ephydroidea</taxon>
        <taxon>Drosophilidae</taxon>
        <taxon>Drosophila</taxon>
        <taxon>Sophophora</taxon>
    </lineage>
</organism>
<dbReference type="Proteomes" id="UP001652628">
    <property type="component" value="Chromosome 2R"/>
</dbReference>
<keyword evidence="3" id="KW-0645">Protease</keyword>
<dbReference type="InterPro" id="IPR033116">
    <property type="entry name" value="TRYPSIN_SER"/>
</dbReference>
<dbReference type="GO" id="GO:0004252">
    <property type="term" value="F:serine-type endopeptidase activity"/>
    <property type="evidence" value="ECO:0007669"/>
    <property type="project" value="InterPro"/>
</dbReference>
<evidence type="ECO:0000313" key="7">
    <source>
        <dbReference type="RefSeq" id="XP_016928311.3"/>
    </source>
</evidence>
<dbReference type="AlphaFoldDB" id="A0AB39Z4L1"/>
<proteinExistence type="inferred from homology"/>
<dbReference type="InterPro" id="IPR001314">
    <property type="entry name" value="Peptidase_S1A"/>
</dbReference>
<dbReference type="PANTHER" id="PTHR24256">
    <property type="entry name" value="TRYPTASE-RELATED"/>
    <property type="match status" value="1"/>
</dbReference>
<name>A0AB39Z4L1_DROSZ</name>
<evidence type="ECO:0000256" key="1">
    <source>
        <dbReference type="ARBA" id="ARBA00023157"/>
    </source>
</evidence>
<gene>
    <name evidence="7" type="primary">LOC108008916</name>
</gene>
<dbReference type="InterPro" id="IPR009003">
    <property type="entry name" value="Peptidase_S1_PA"/>
</dbReference>
<dbReference type="Gene3D" id="2.40.10.10">
    <property type="entry name" value="Trypsin-like serine proteases"/>
    <property type="match status" value="2"/>
</dbReference>
<dbReference type="InterPro" id="IPR043504">
    <property type="entry name" value="Peptidase_S1_PA_chymotrypsin"/>
</dbReference>
<dbReference type="InterPro" id="IPR001254">
    <property type="entry name" value="Trypsin_dom"/>
</dbReference>
<keyword evidence="1" id="KW-1015">Disulfide bond</keyword>
<dbReference type="GO" id="GO:0006508">
    <property type="term" value="P:proteolysis"/>
    <property type="evidence" value="ECO:0007669"/>
    <property type="project" value="UniProtKB-KW"/>
</dbReference>
<dbReference type="InterPro" id="IPR051487">
    <property type="entry name" value="Ser/Thr_Proteases_Immune/Dev"/>
</dbReference>
<accession>A0AB39Z4L1</accession>
<dbReference type="GO" id="GO:0046872">
    <property type="term" value="F:metal ion binding"/>
    <property type="evidence" value="ECO:0007669"/>
    <property type="project" value="UniProtKB-KW"/>
</dbReference>
<protein>
    <submittedName>
        <fullName evidence="7">Melanization protease 1-like isoform X1</fullName>
    </submittedName>
</protein>
<keyword evidence="3" id="KW-0720">Serine protease</keyword>
<dbReference type="GeneID" id="108008916"/>
<reference evidence="7" key="1">
    <citation type="submission" date="2025-08" db="UniProtKB">
        <authorList>
            <consortium name="RefSeq"/>
        </authorList>
    </citation>
    <scope>IDENTIFICATION</scope>
</reference>
<dbReference type="CDD" id="cd00190">
    <property type="entry name" value="Tryp_SPc"/>
    <property type="match status" value="1"/>
</dbReference>
<keyword evidence="6" id="KW-1185">Reference proteome</keyword>
<dbReference type="PROSITE" id="PS00135">
    <property type="entry name" value="TRYPSIN_SER"/>
    <property type="match status" value="1"/>
</dbReference>
<dbReference type="SMART" id="SM00020">
    <property type="entry name" value="Tryp_SPc"/>
    <property type="match status" value="1"/>
</dbReference>
<dbReference type="PROSITE" id="PS50240">
    <property type="entry name" value="TRYPSIN_DOM"/>
    <property type="match status" value="1"/>
</dbReference>
<evidence type="ECO:0000259" key="5">
    <source>
        <dbReference type="PROSITE" id="PS50240"/>
    </source>
</evidence>
<dbReference type="Pfam" id="PF00089">
    <property type="entry name" value="Trypsin"/>
    <property type="match status" value="1"/>
</dbReference>
<keyword evidence="3" id="KW-0378">Hydrolase</keyword>
<evidence type="ECO:0000256" key="4">
    <source>
        <dbReference type="SAM" id="SignalP"/>
    </source>
</evidence>
<evidence type="ECO:0000256" key="3">
    <source>
        <dbReference type="RuleBase" id="RU363034"/>
    </source>
</evidence>
<dbReference type="RefSeq" id="XP_016928311.3">
    <property type="nucleotide sequence ID" value="XM_017072822.4"/>
</dbReference>
<sequence length="305" mass="34103">MKLVISGIVFLACLFNGTKEGSARLLDRNCGISTIDDIEAHIHDGKITTIRENPWMVKISTKNGLSISFVCSGILITTRLVLTAAHCIFFNDTYLHLGDYLIVDPEPDCTSGKCIPKAYNYRADMKFTHRNYKGRLSKFDIGMYRMEKEVTYSEYVRPICLLVDDQILEAKKFNITGWGKTKQEQPVNRTLQTGTVYPLNSSFCDAKYSTYTDRSQICVGSNSIGSCEGDSGGPLSSMMPYENTNRTFLYGLVSFGSDKCSKESGLSVLTNVTHYMKWIENVIKASEIQYAGNGGFWHKIAEVAL</sequence>
<dbReference type="PRINTS" id="PR00722">
    <property type="entry name" value="CHYMOTRYPSIN"/>
</dbReference>
<comment type="similarity">
    <text evidence="2">Belongs to the peptidase S1 family. CLIP subfamily.</text>
</comment>
<keyword evidence="4" id="KW-0732">Signal</keyword>
<dbReference type="SUPFAM" id="SSF50494">
    <property type="entry name" value="Trypsin-like serine proteases"/>
    <property type="match status" value="1"/>
</dbReference>
<feature type="signal peptide" evidence="4">
    <location>
        <begin position="1"/>
        <end position="23"/>
    </location>
</feature>
<evidence type="ECO:0000256" key="2">
    <source>
        <dbReference type="ARBA" id="ARBA00024195"/>
    </source>
</evidence>
<dbReference type="PROSITE" id="PS00134">
    <property type="entry name" value="TRYPSIN_HIS"/>
    <property type="match status" value="1"/>
</dbReference>